<gene>
    <name evidence="8" type="ORF">JI435_037440</name>
</gene>
<accession>A0A7U2EYS7</accession>
<protein>
    <recommendedName>
        <fullName evidence="10">Mid2 domain-containing protein</fullName>
    </recommendedName>
</protein>
<feature type="compositionally biased region" description="Low complexity" evidence="5">
    <location>
        <begin position="165"/>
        <end position="176"/>
    </location>
</feature>
<dbReference type="VEuPathDB" id="FungiDB:JI435_037440"/>
<feature type="compositionally biased region" description="Basic and acidic residues" evidence="5">
    <location>
        <begin position="230"/>
        <end position="243"/>
    </location>
</feature>
<organism evidence="8 9">
    <name type="scientific">Phaeosphaeria nodorum (strain SN15 / ATCC MYA-4574 / FGSC 10173)</name>
    <name type="common">Glume blotch fungus</name>
    <name type="synonym">Parastagonospora nodorum</name>
    <dbReference type="NCBI Taxonomy" id="321614"/>
    <lineage>
        <taxon>Eukaryota</taxon>
        <taxon>Fungi</taxon>
        <taxon>Dikarya</taxon>
        <taxon>Ascomycota</taxon>
        <taxon>Pezizomycotina</taxon>
        <taxon>Dothideomycetes</taxon>
        <taxon>Pleosporomycetidae</taxon>
        <taxon>Pleosporales</taxon>
        <taxon>Pleosporineae</taxon>
        <taxon>Phaeosphaeriaceae</taxon>
        <taxon>Parastagonospora</taxon>
    </lineage>
</organism>
<evidence type="ECO:0000256" key="6">
    <source>
        <dbReference type="SAM" id="Phobius"/>
    </source>
</evidence>
<feature type="signal peptide" evidence="7">
    <location>
        <begin position="1"/>
        <end position="21"/>
    </location>
</feature>
<evidence type="ECO:0000256" key="4">
    <source>
        <dbReference type="ARBA" id="ARBA00023136"/>
    </source>
</evidence>
<keyword evidence="4 6" id="KW-0472">Membrane</keyword>
<dbReference type="GO" id="GO:0071944">
    <property type="term" value="C:cell periphery"/>
    <property type="evidence" value="ECO:0007669"/>
    <property type="project" value="UniProtKB-ARBA"/>
</dbReference>
<dbReference type="AlphaFoldDB" id="A0A7U2EYS7"/>
<evidence type="ECO:0000313" key="8">
    <source>
        <dbReference type="EMBL" id="QRC93530.1"/>
    </source>
</evidence>
<evidence type="ECO:0000313" key="9">
    <source>
        <dbReference type="Proteomes" id="UP000663193"/>
    </source>
</evidence>
<dbReference type="EMBL" id="CP069025">
    <property type="protein sequence ID" value="QRC93530.1"/>
    <property type="molecule type" value="Genomic_DNA"/>
</dbReference>
<evidence type="ECO:0000256" key="1">
    <source>
        <dbReference type="ARBA" id="ARBA00004167"/>
    </source>
</evidence>
<name>A0A7U2EYS7_PHANO</name>
<dbReference type="KEGG" id="pno:SNOG_03744"/>
<proteinExistence type="predicted"/>
<feature type="transmembrane region" description="Helical" evidence="6">
    <location>
        <begin position="198"/>
        <end position="221"/>
    </location>
</feature>
<keyword evidence="3 6" id="KW-1133">Transmembrane helix</keyword>
<evidence type="ECO:0000256" key="2">
    <source>
        <dbReference type="ARBA" id="ARBA00022692"/>
    </source>
</evidence>
<feature type="chain" id="PRO_5034235052" description="Mid2 domain-containing protein" evidence="7">
    <location>
        <begin position="22"/>
        <end position="289"/>
    </location>
</feature>
<dbReference type="Proteomes" id="UP000663193">
    <property type="component" value="Chromosome 3"/>
</dbReference>
<keyword evidence="9" id="KW-1185">Reference proteome</keyword>
<evidence type="ECO:0000256" key="5">
    <source>
        <dbReference type="SAM" id="MobiDB-lite"/>
    </source>
</evidence>
<evidence type="ECO:0000256" key="7">
    <source>
        <dbReference type="SAM" id="SignalP"/>
    </source>
</evidence>
<dbReference type="OMA" id="MICAHES"/>
<sequence length="289" mass="30534">MARGFGRIVSIVLLILPSVSSEYTNLFWPNATTQTCPGMKYPCVAPAICALSEPMKVYYCCVPGNKDEVCHTSSPACDGGGSGKPSGAQISCSSGSNAFCCFRDSQRCTQSFNQVNVCWATEKNPVALLNDTLLNATYKSLRAARPSAASYSIALLALQTMTSTTATPSARRTPASEILPSPTSPARDPIAGSLSGGAIGGIVGGVVGGIAVIGAVVFFLWRRRNKSKAVKEYRSSPMHERPEGTGYRPDVAEMHSTSVPPTEKYASTGYVPEMPANEMPVEMSADSAR</sequence>
<feature type="region of interest" description="Disordered" evidence="5">
    <location>
        <begin position="230"/>
        <end position="289"/>
    </location>
</feature>
<keyword evidence="7" id="KW-0732">Signal</keyword>
<evidence type="ECO:0008006" key="10">
    <source>
        <dbReference type="Google" id="ProtNLM"/>
    </source>
</evidence>
<dbReference type="GO" id="GO:0016020">
    <property type="term" value="C:membrane"/>
    <property type="evidence" value="ECO:0007669"/>
    <property type="project" value="UniProtKB-SubCell"/>
</dbReference>
<keyword evidence="2 6" id="KW-0812">Transmembrane</keyword>
<reference evidence="9" key="1">
    <citation type="journal article" date="2021" name="BMC Genomics">
        <title>Chromosome-level genome assembly and manually-curated proteome of model necrotroph Parastagonospora nodorum Sn15 reveals a genome-wide trove of candidate effector homologs, and redundancy of virulence-related functions within an accessory chromosome.</title>
        <authorList>
            <person name="Bertazzoni S."/>
            <person name="Jones D.A.B."/>
            <person name="Phan H.T."/>
            <person name="Tan K.-C."/>
            <person name="Hane J.K."/>
        </authorList>
    </citation>
    <scope>NUCLEOTIDE SEQUENCE [LARGE SCALE GENOMIC DNA]</scope>
    <source>
        <strain evidence="9">SN15 / ATCC MYA-4574 / FGSC 10173)</strain>
    </source>
</reference>
<dbReference type="PANTHER" id="PTHR15549">
    <property type="entry name" value="PAIRED IMMUNOGLOBULIN-LIKE TYPE 2 RECEPTOR"/>
    <property type="match status" value="1"/>
</dbReference>
<comment type="subcellular location">
    <subcellularLocation>
        <location evidence="1">Membrane</location>
        <topology evidence="1">Single-pass membrane protein</topology>
    </subcellularLocation>
</comment>
<dbReference type="PANTHER" id="PTHR15549:SF6">
    <property type="entry name" value="MID2 DOMAIN-CONTAINING PROTEIN"/>
    <property type="match status" value="1"/>
</dbReference>
<dbReference type="OrthoDB" id="3945612at2759"/>
<dbReference type="InterPro" id="IPR051694">
    <property type="entry name" value="Immunoregulatory_rcpt-like"/>
</dbReference>
<feature type="region of interest" description="Disordered" evidence="5">
    <location>
        <begin position="165"/>
        <end position="186"/>
    </location>
</feature>
<evidence type="ECO:0000256" key="3">
    <source>
        <dbReference type="ARBA" id="ARBA00022989"/>
    </source>
</evidence>
<dbReference type="RefSeq" id="XP_001794293.1">
    <property type="nucleotide sequence ID" value="XM_001794241.1"/>
</dbReference>